<evidence type="ECO:0000256" key="2">
    <source>
        <dbReference type="ARBA" id="ARBA00022490"/>
    </source>
</evidence>
<name>A0A0H4PUR2_9BACT</name>
<dbReference type="PANTHER" id="PTHR34701:SF1">
    <property type="entry name" value="TRANSCRIPTIONAL REGULATOR MRAZ"/>
    <property type="match status" value="1"/>
</dbReference>
<evidence type="ECO:0000256" key="7">
    <source>
        <dbReference type="HAMAP-Rule" id="MF_01008"/>
    </source>
</evidence>
<sequence>MASFTGEFECKLDAKGRLVLPSKMKALLPESLGQEMMLRKGLEPCLELIPMVEVKKDHSKLASLDDTDDDVRFFKRSFFRRESPVDLDATGRFVISKTMLRHAQLEREAIVIGIGTKIEIWNPECYEAFMSKEEKRFSDLNKKFLGKSA</sequence>
<comment type="similarity">
    <text evidence="7">Belongs to the MraZ family.</text>
</comment>
<evidence type="ECO:0000256" key="3">
    <source>
        <dbReference type="ARBA" id="ARBA00022737"/>
    </source>
</evidence>
<proteinExistence type="inferred from homology"/>
<evidence type="ECO:0000313" key="9">
    <source>
        <dbReference type="EMBL" id="AKP52077.1"/>
    </source>
</evidence>
<dbReference type="NCBIfam" id="TIGR00242">
    <property type="entry name" value="division/cell wall cluster transcriptional repressor MraZ"/>
    <property type="match status" value="1"/>
</dbReference>
<dbReference type="SUPFAM" id="SSF89447">
    <property type="entry name" value="AbrB/MazE/MraZ-like"/>
    <property type="match status" value="1"/>
</dbReference>
<feature type="domain" description="SpoVT-AbrB" evidence="8">
    <location>
        <begin position="82"/>
        <end position="125"/>
    </location>
</feature>
<evidence type="ECO:0000313" key="10">
    <source>
        <dbReference type="Proteomes" id="UP000036520"/>
    </source>
</evidence>
<evidence type="ECO:0000259" key="8">
    <source>
        <dbReference type="PROSITE" id="PS51740"/>
    </source>
</evidence>
<dbReference type="PROSITE" id="PS51740">
    <property type="entry name" value="SPOVT_ABRB"/>
    <property type="match status" value="2"/>
</dbReference>
<evidence type="ECO:0000256" key="5">
    <source>
        <dbReference type="ARBA" id="ARBA00023125"/>
    </source>
</evidence>
<keyword evidence="2 7" id="KW-0963">Cytoplasm</keyword>
<dbReference type="InterPro" id="IPR007159">
    <property type="entry name" value="SpoVT-AbrB_dom"/>
</dbReference>
<dbReference type="InterPro" id="IPR035642">
    <property type="entry name" value="MraZ_N"/>
</dbReference>
<reference evidence="9 10" key="1">
    <citation type="submission" date="2015-07" db="EMBL/GenBank/DDBJ databases">
        <authorList>
            <person name="Kim K.M."/>
        </authorList>
    </citation>
    <scope>NUCLEOTIDE SEQUENCE [LARGE SCALE GENOMIC DNA]</scope>
    <source>
        <strain evidence="9 10">KCTC 12363</strain>
    </source>
</reference>
<dbReference type="CDD" id="cd16320">
    <property type="entry name" value="MraZ_N"/>
    <property type="match status" value="1"/>
</dbReference>
<evidence type="ECO:0000256" key="1">
    <source>
        <dbReference type="ARBA" id="ARBA00013860"/>
    </source>
</evidence>
<dbReference type="HAMAP" id="MF_01008">
    <property type="entry name" value="MraZ"/>
    <property type="match status" value="1"/>
</dbReference>
<dbReference type="PANTHER" id="PTHR34701">
    <property type="entry name" value="TRANSCRIPTIONAL REGULATOR MRAZ"/>
    <property type="match status" value="1"/>
</dbReference>
<dbReference type="OrthoDB" id="9807753at2"/>
<dbReference type="InterPro" id="IPR035644">
    <property type="entry name" value="MraZ_C"/>
</dbReference>
<dbReference type="InterPro" id="IPR037914">
    <property type="entry name" value="SpoVT-AbrB_sf"/>
</dbReference>
<dbReference type="GO" id="GO:0000976">
    <property type="term" value="F:transcription cis-regulatory region binding"/>
    <property type="evidence" value="ECO:0007669"/>
    <property type="project" value="TreeGrafter"/>
</dbReference>
<evidence type="ECO:0000256" key="4">
    <source>
        <dbReference type="ARBA" id="ARBA00023015"/>
    </source>
</evidence>
<dbReference type="InterPro" id="IPR003444">
    <property type="entry name" value="MraZ"/>
</dbReference>
<comment type="subunit">
    <text evidence="7">Forms oligomers.</text>
</comment>
<keyword evidence="4 7" id="KW-0805">Transcription regulation</keyword>
<dbReference type="GO" id="GO:0003700">
    <property type="term" value="F:DNA-binding transcription factor activity"/>
    <property type="evidence" value="ECO:0007669"/>
    <property type="project" value="UniProtKB-UniRule"/>
</dbReference>
<dbReference type="Proteomes" id="UP000036520">
    <property type="component" value="Chromosome"/>
</dbReference>
<gene>
    <name evidence="7" type="primary">mraZ</name>
    <name evidence="9" type="ORF">CA2015_2667</name>
</gene>
<dbReference type="EMBL" id="CP012040">
    <property type="protein sequence ID" value="AKP52077.1"/>
    <property type="molecule type" value="Genomic_DNA"/>
</dbReference>
<dbReference type="Pfam" id="PF02381">
    <property type="entry name" value="MraZ"/>
    <property type="match status" value="2"/>
</dbReference>
<dbReference type="GO" id="GO:0005737">
    <property type="term" value="C:cytoplasm"/>
    <property type="evidence" value="ECO:0007669"/>
    <property type="project" value="UniProtKB-UniRule"/>
</dbReference>
<dbReference type="AlphaFoldDB" id="A0A0H4PUR2"/>
<keyword evidence="10" id="KW-1185">Reference proteome</keyword>
<comment type="subcellular location">
    <subcellularLocation>
        <location evidence="7">Cytoplasm</location>
        <location evidence="7">Nucleoid</location>
    </subcellularLocation>
</comment>
<dbReference type="GO" id="GO:2000143">
    <property type="term" value="P:negative regulation of DNA-templated transcription initiation"/>
    <property type="evidence" value="ECO:0007669"/>
    <property type="project" value="TreeGrafter"/>
</dbReference>
<dbReference type="RefSeq" id="WP_048642346.1">
    <property type="nucleotide sequence ID" value="NZ_CAXBGM010000063.1"/>
</dbReference>
<keyword evidence="3" id="KW-0677">Repeat</keyword>
<dbReference type="STRING" id="320787.CA2015_2667"/>
<dbReference type="GO" id="GO:0009295">
    <property type="term" value="C:nucleoid"/>
    <property type="evidence" value="ECO:0007669"/>
    <property type="project" value="UniProtKB-SubCell"/>
</dbReference>
<dbReference type="Gene3D" id="3.40.1550.20">
    <property type="entry name" value="Transcriptional regulator MraZ domain"/>
    <property type="match status" value="1"/>
</dbReference>
<accession>A0A0H4PUR2</accession>
<keyword evidence="6 7" id="KW-0804">Transcription</keyword>
<dbReference type="KEGG" id="camu:CA2015_2667"/>
<dbReference type="InterPro" id="IPR020603">
    <property type="entry name" value="MraZ_dom"/>
</dbReference>
<organism evidence="9 10">
    <name type="scientific">Cyclobacterium amurskyense</name>
    <dbReference type="NCBI Taxonomy" id="320787"/>
    <lineage>
        <taxon>Bacteria</taxon>
        <taxon>Pseudomonadati</taxon>
        <taxon>Bacteroidota</taxon>
        <taxon>Cytophagia</taxon>
        <taxon>Cytophagales</taxon>
        <taxon>Cyclobacteriaceae</taxon>
        <taxon>Cyclobacterium</taxon>
    </lineage>
</organism>
<protein>
    <recommendedName>
        <fullName evidence="1 7">Transcriptional regulator MraZ</fullName>
    </recommendedName>
</protein>
<feature type="domain" description="SpoVT-AbrB" evidence="8">
    <location>
        <begin position="7"/>
        <end position="53"/>
    </location>
</feature>
<dbReference type="CDD" id="cd16321">
    <property type="entry name" value="MraZ_C"/>
    <property type="match status" value="1"/>
</dbReference>
<evidence type="ECO:0000256" key="6">
    <source>
        <dbReference type="ARBA" id="ARBA00023163"/>
    </source>
</evidence>
<keyword evidence="5 7" id="KW-0238">DNA-binding</keyword>
<dbReference type="InterPro" id="IPR038619">
    <property type="entry name" value="MraZ_sf"/>
</dbReference>